<keyword evidence="1" id="KW-0004">4Fe-4S</keyword>
<dbReference type="GO" id="GO:0051539">
    <property type="term" value="F:4 iron, 4 sulfur cluster binding"/>
    <property type="evidence" value="ECO:0007669"/>
    <property type="project" value="UniProtKB-KW"/>
</dbReference>
<dbReference type="Gene3D" id="3.30.70.20">
    <property type="match status" value="1"/>
</dbReference>
<evidence type="ECO:0000256" key="4">
    <source>
        <dbReference type="ARBA" id="ARBA00023014"/>
    </source>
</evidence>
<dbReference type="Pfam" id="PF12838">
    <property type="entry name" value="Fer4_7"/>
    <property type="match status" value="1"/>
</dbReference>
<protein>
    <submittedName>
        <fullName evidence="6">DUF362 domain-containing protein</fullName>
    </submittedName>
</protein>
<evidence type="ECO:0000313" key="6">
    <source>
        <dbReference type="EMBL" id="HIT46288.1"/>
    </source>
</evidence>
<evidence type="ECO:0000256" key="2">
    <source>
        <dbReference type="ARBA" id="ARBA00022723"/>
    </source>
</evidence>
<evidence type="ECO:0000259" key="5">
    <source>
        <dbReference type="PROSITE" id="PS51379"/>
    </source>
</evidence>
<dbReference type="Proteomes" id="UP000886881">
    <property type="component" value="Unassembled WGS sequence"/>
</dbReference>
<keyword evidence="3" id="KW-0408">Iron</keyword>
<feature type="domain" description="4Fe-4S ferredoxin-type" evidence="5">
    <location>
        <begin position="219"/>
        <end position="248"/>
    </location>
</feature>
<evidence type="ECO:0000256" key="3">
    <source>
        <dbReference type="ARBA" id="ARBA00023004"/>
    </source>
</evidence>
<dbReference type="InterPro" id="IPR007160">
    <property type="entry name" value="DUF362"/>
</dbReference>
<reference evidence="6" key="1">
    <citation type="submission" date="2020-10" db="EMBL/GenBank/DDBJ databases">
        <authorList>
            <person name="Gilroy R."/>
        </authorList>
    </citation>
    <scope>NUCLEOTIDE SEQUENCE</scope>
    <source>
        <strain evidence="6">ChiHecec2B26-709</strain>
    </source>
</reference>
<reference evidence="6" key="2">
    <citation type="journal article" date="2021" name="PeerJ">
        <title>Extensive microbial diversity within the chicken gut microbiome revealed by metagenomics and culture.</title>
        <authorList>
            <person name="Gilroy R."/>
            <person name="Ravi A."/>
            <person name="Getino M."/>
            <person name="Pursley I."/>
            <person name="Horton D.L."/>
            <person name="Alikhan N.F."/>
            <person name="Baker D."/>
            <person name="Gharbi K."/>
            <person name="Hall N."/>
            <person name="Watson M."/>
            <person name="Adriaenssens E.M."/>
            <person name="Foster-Nyarko E."/>
            <person name="Jarju S."/>
            <person name="Secka A."/>
            <person name="Antonio M."/>
            <person name="Oren A."/>
            <person name="Chaudhuri R.R."/>
            <person name="La Ragione R."/>
            <person name="Hildebrand F."/>
            <person name="Pallen M.J."/>
        </authorList>
    </citation>
    <scope>NUCLEOTIDE SEQUENCE</scope>
    <source>
        <strain evidence="6">ChiHecec2B26-709</strain>
    </source>
</reference>
<dbReference type="Pfam" id="PF04015">
    <property type="entry name" value="DUF362"/>
    <property type="match status" value="1"/>
</dbReference>
<sequence length="376" mass="41236">MIMSKVYFTDFRCRPDEGPADKLKRLIRAAGIGNIDMDGKFVAIKMHFGELGNMTFLRPNYARAVVDVVRELGGKPFLTDCNTLYPGSRKNAIEHLYCAWQNGFTPLTAGCPVIIADGLKGTDDIAVPVNGGEYIKEAKIGHAIMDADIFISLTHFKGHEMTGFGGTIKNIGMGSGSRAGKKDQHSNGKPVIDGDLCRGCRRCMRECANNGLVFDEEKKKMTVDYDNCVGCGRCIGACNFDAIDFAQDAACKELNCRMAEYTKAVVDGRPNFHISLICDVSPTCDCHSGNDTPIIPDVGMFASFDPLALDQACVDACLRQTPLPGSQLTDEMARPDFHDRHDHFDNTNPNTEYKTCLAHAEKIGLGSREYELVPVR</sequence>
<dbReference type="InterPro" id="IPR017896">
    <property type="entry name" value="4Fe4S_Fe-S-bd"/>
</dbReference>
<dbReference type="GO" id="GO:0046872">
    <property type="term" value="F:metal ion binding"/>
    <property type="evidence" value="ECO:0007669"/>
    <property type="project" value="UniProtKB-KW"/>
</dbReference>
<name>A0A9D1GLR8_9BACT</name>
<proteinExistence type="predicted"/>
<dbReference type="SUPFAM" id="SSF54862">
    <property type="entry name" value="4Fe-4S ferredoxins"/>
    <property type="match status" value="1"/>
</dbReference>
<evidence type="ECO:0000313" key="7">
    <source>
        <dbReference type="Proteomes" id="UP000886881"/>
    </source>
</evidence>
<dbReference type="PANTHER" id="PTHR24960">
    <property type="entry name" value="PHOTOSYSTEM I IRON-SULFUR CENTER-RELATED"/>
    <property type="match status" value="1"/>
</dbReference>
<evidence type="ECO:0000256" key="1">
    <source>
        <dbReference type="ARBA" id="ARBA00022485"/>
    </source>
</evidence>
<organism evidence="6 7">
    <name type="scientific">Candidatus Cryptobacteroides merdipullorum</name>
    <dbReference type="NCBI Taxonomy" id="2840771"/>
    <lineage>
        <taxon>Bacteria</taxon>
        <taxon>Pseudomonadati</taxon>
        <taxon>Bacteroidota</taxon>
        <taxon>Bacteroidia</taxon>
        <taxon>Bacteroidales</taxon>
        <taxon>Candidatus Cryptobacteroides</taxon>
    </lineage>
</organism>
<keyword evidence="4" id="KW-0411">Iron-sulfur</keyword>
<dbReference type="PANTHER" id="PTHR24960:SF79">
    <property type="entry name" value="PHOTOSYSTEM I IRON-SULFUR CENTER"/>
    <property type="match status" value="1"/>
</dbReference>
<dbReference type="AlphaFoldDB" id="A0A9D1GLR8"/>
<comment type="caution">
    <text evidence="6">The sequence shown here is derived from an EMBL/GenBank/DDBJ whole genome shotgun (WGS) entry which is preliminary data.</text>
</comment>
<keyword evidence="2" id="KW-0479">Metal-binding</keyword>
<dbReference type="PROSITE" id="PS51379">
    <property type="entry name" value="4FE4S_FER_2"/>
    <property type="match status" value="2"/>
</dbReference>
<dbReference type="InterPro" id="IPR050157">
    <property type="entry name" value="PSI_iron-sulfur_center"/>
</dbReference>
<gene>
    <name evidence="6" type="ORF">IAC35_00330</name>
</gene>
<feature type="domain" description="4Fe-4S ferredoxin-type" evidence="5">
    <location>
        <begin position="188"/>
        <end position="217"/>
    </location>
</feature>
<accession>A0A9D1GLR8</accession>
<dbReference type="EMBL" id="DVLC01000005">
    <property type="protein sequence ID" value="HIT46288.1"/>
    <property type="molecule type" value="Genomic_DNA"/>
</dbReference>